<comment type="caution">
    <text evidence="2">The sequence shown here is derived from an EMBL/GenBank/DDBJ whole genome shotgun (WGS) entry which is preliminary data.</text>
</comment>
<feature type="domain" description="GST N-terminal" evidence="1">
    <location>
        <begin position="5"/>
        <end position="73"/>
    </location>
</feature>
<dbReference type="Proteomes" id="UP000644441">
    <property type="component" value="Unassembled WGS sequence"/>
</dbReference>
<organism evidence="2 3">
    <name type="scientific">Alloalcanivorax venustensis ISO4</name>
    <dbReference type="NCBI Taxonomy" id="1177184"/>
    <lineage>
        <taxon>Bacteria</taxon>
        <taxon>Pseudomonadati</taxon>
        <taxon>Pseudomonadota</taxon>
        <taxon>Gammaproteobacteria</taxon>
        <taxon>Oceanospirillales</taxon>
        <taxon>Alcanivoracaceae</taxon>
        <taxon>Alloalcanivorax</taxon>
    </lineage>
</organism>
<evidence type="ECO:0000313" key="3">
    <source>
        <dbReference type="Proteomes" id="UP000644441"/>
    </source>
</evidence>
<dbReference type="RefSeq" id="WP_194855297.1">
    <property type="nucleotide sequence ID" value="NZ_ARXR01000005.1"/>
</dbReference>
<accession>A0ABS0ADV6</accession>
<dbReference type="Gene3D" id="3.40.30.10">
    <property type="entry name" value="Glutaredoxin"/>
    <property type="match status" value="1"/>
</dbReference>
<dbReference type="InterPro" id="IPR004045">
    <property type="entry name" value="Glutathione_S-Trfase_N"/>
</dbReference>
<sequence>MTTTLYGAEVSYFTGKVRAYLRWAAIPFEEVLSTADVYRQVIVPAVGAPVIPVLRDGNGRILQDSTVIIETLEPARTDDGPTLHPATPLRKLVALMLEAYGDEWLVIPAMHYRWFYDRDWAMAEFGAMNAPDESAENQLAIGQKLAVPFSKAATLLGATEDMVPAVETAYENLLAELDAHFAEHPALLGSQATIADFGLIGPLYAHLYRDPTAGKLMRERAPNVARWVEQLHFEPGGLRAPLDDNDRIPETLLPVLKRLAREMLPAMVDVAHHVRAWMAEHPGETLPRALGSHAFTLEGREGSRIIRPYSLWMIQRVRDHLNGLDADSRRRADTFLRDIGAEALIDFPDPPRLAQHKLTVRPA</sequence>
<dbReference type="Pfam" id="PF13410">
    <property type="entry name" value="GST_C_2"/>
    <property type="match status" value="1"/>
</dbReference>
<protein>
    <submittedName>
        <fullName evidence="2">Glutathione S-transferase</fullName>
    </submittedName>
</protein>
<reference evidence="2 3" key="1">
    <citation type="submission" date="2012-09" db="EMBL/GenBank/DDBJ databases">
        <title>Genome Sequence of alkane-degrading Bacterium Alcanivorax venustensis ISO4.</title>
        <authorList>
            <person name="Lai Q."/>
            <person name="Shao Z."/>
        </authorList>
    </citation>
    <scope>NUCLEOTIDE SEQUENCE [LARGE SCALE GENOMIC DNA]</scope>
    <source>
        <strain evidence="2 3">ISO4</strain>
    </source>
</reference>
<dbReference type="Pfam" id="PF13417">
    <property type="entry name" value="GST_N_3"/>
    <property type="match status" value="1"/>
</dbReference>
<gene>
    <name evidence="2" type="ORF">ISO4_00877</name>
</gene>
<dbReference type="InterPro" id="IPR036282">
    <property type="entry name" value="Glutathione-S-Trfase_C_sf"/>
</dbReference>
<evidence type="ECO:0000259" key="1">
    <source>
        <dbReference type="Pfam" id="PF13417"/>
    </source>
</evidence>
<keyword evidence="3" id="KW-1185">Reference proteome</keyword>
<evidence type="ECO:0000313" key="2">
    <source>
        <dbReference type="EMBL" id="MBF5052275.1"/>
    </source>
</evidence>
<name>A0ABS0ADV6_9GAMM</name>
<dbReference type="Gene3D" id="1.20.1050.10">
    <property type="match status" value="1"/>
</dbReference>
<dbReference type="EMBL" id="ARXR01000005">
    <property type="protein sequence ID" value="MBF5052275.1"/>
    <property type="molecule type" value="Genomic_DNA"/>
</dbReference>
<dbReference type="SUPFAM" id="SSF47616">
    <property type="entry name" value="GST C-terminal domain-like"/>
    <property type="match status" value="1"/>
</dbReference>
<dbReference type="InterPro" id="IPR036249">
    <property type="entry name" value="Thioredoxin-like_sf"/>
</dbReference>
<proteinExistence type="predicted"/>
<dbReference type="SUPFAM" id="SSF52833">
    <property type="entry name" value="Thioredoxin-like"/>
    <property type="match status" value="1"/>
</dbReference>